<protein>
    <recommendedName>
        <fullName evidence="9">YpfN family protein</fullName>
    </recommendedName>
</protein>
<dbReference type="RefSeq" id="WP_143047618.1">
    <property type="nucleotide sequence ID" value="NZ_FOHV01000011.1"/>
</dbReference>
<gene>
    <name evidence="7" type="ORF">SAMN02583745_01622</name>
</gene>
<feature type="transmembrane region" description="Helical" evidence="6">
    <location>
        <begin position="6"/>
        <end position="24"/>
    </location>
</feature>
<keyword evidence="3 6" id="KW-1133">Transmembrane helix</keyword>
<proteinExistence type="predicted"/>
<dbReference type="AlphaFoldDB" id="A0A1I0CI41"/>
<keyword evidence="2 6" id="KW-0812">Transmembrane</keyword>
<evidence type="ECO:0000256" key="4">
    <source>
        <dbReference type="ARBA" id="ARBA00023136"/>
    </source>
</evidence>
<dbReference type="EMBL" id="FOHV01000011">
    <property type="protein sequence ID" value="SET19267.1"/>
    <property type="molecule type" value="Genomic_DNA"/>
</dbReference>
<dbReference type="STRING" id="1123402.SAMN02583745_01622"/>
<feature type="compositionally biased region" description="Basic and acidic residues" evidence="5">
    <location>
        <begin position="40"/>
        <end position="57"/>
    </location>
</feature>
<keyword evidence="4 6" id="KW-0472">Membrane</keyword>
<evidence type="ECO:0000256" key="6">
    <source>
        <dbReference type="SAM" id="Phobius"/>
    </source>
</evidence>
<dbReference type="InterPro" id="IPR020910">
    <property type="entry name" value="UPF0370"/>
</dbReference>
<keyword evidence="1" id="KW-1003">Cell membrane</keyword>
<organism evidence="7 8">
    <name type="scientific">Thorsellia anophelis DSM 18579</name>
    <dbReference type="NCBI Taxonomy" id="1123402"/>
    <lineage>
        <taxon>Bacteria</taxon>
        <taxon>Pseudomonadati</taxon>
        <taxon>Pseudomonadota</taxon>
        <taxon>Gammaproteobacteria</taxon>
        <taxon>Enterobacterales</taxon>
        <taxon>Thorselliaceae</taxon>
        <taxon>Thorsellia</taxon>
    </lineage>
</organism>
<evidence type="ECO:0008006" key="9">
    <source>
        <dbReference type="Google" id="ProtNLM"/>
    </source>
</evidence>
<feature type="region of interest" description="Disordered" evidence="5">
    <location>
        <begin position="36"/>
        <end position="57"/>
    </location>
</feature>
<reference evidence="8" key="1">
    <citation type="submission" date="2016-10" db="EMBL/GenBank/DDBJ databases">
        <authorList>
            <person name="Varghese N."/>
            <person name="Submissions S."/>
        </authorList>
    </citation>
    <scope>NUCLEOTIDE SEQUENCE [LARGE SCALE GENOMIC DNA]</scope>
    <source>
        <strain evidence="8">DSM 18579</strain>
    </source>
</reference>
<dbReference type="Proteomes" id="UP000242642">
    <property type="component" value="Unassembled WGS sequence"/>
</dbReference>
<evidence type="ECO:0000256" key="5">
    <source>
        <dbReference type="SAM" id="MobiDB-lite"/>
    </source>
</evidence>
<evidence type="ECO:0000313" key="7">
    <source>
        <dbReference type="EMBL" id="SET19267.1"/>
    </source>
</evidence>
<evidence type="ECO:0000256" key="3">
    <source>
        <dbReference type="ARBA" id="ARBA00022989"/>
    </source>
</evidence>
<sequence length="57" mass="7012">MQILQDYWWVIIIFLVGVLVNHLVDLNKMDHKQYLKHRNKDTDDSSDERKNKKDDIW</sequence>
<evidence type="ECO:0000256" key="1">
    <source>
        <dbReference type="ARBA" id="ARBA00022475"/>
    </source>
</evidence>
<keyword evidence="8" id="KW-1185">Reference proteome</keyword>
<dbReference type="Pfam" id="PF13980">
    <property type="entry name" value="UPF0370"/>
    <property type="match status" value="1"/>
</dbReference>
<name>A0A1I0CI41_9GAMM</name>
<evidence type="ECO:0000313" key="8">
    <source>
        <dbReference type="Proteomes" id="UP000242642"/>
    </source>
</evidence>
<dbReference type="OrthoDB" id="6522148at2"/>
<evidence type="ECO:0000256" key="2">
    <source>
        <dbReference type="ARBA" id="ARBA00022692"/>
    </source>
</evidence>
<accession>A0A1I0CI41</accession>